<dbReference type="NCBIfam" id="TIGR01066">
    <property type="entry name" value="rplM_bact"/>
    <property type="match status" value="1"/>
</dbReference>
<evidence type="ECO:0000256" key="4">
    <source>
        <dbReference type="HAMAP-Rule" id="MF_01366"/>
    </source>
</evidence>
<dbReference type="PIRSF" id="PIRSF002181">
    <property type="entry name" value="Ribosomal_L13"/>
    <property type="match status" value="1"/>
</dbReference>
<reference evidence="7 8" key="1">
    <citation type="submission" date="2019-04" db="EMBL/GenBank/DDBJ databases">
        <authorList>
            <person name="Poehlein A."/>
            <person name="Bengelsdorf F.R."/>
            <person name="Duerre P."/>
            <person name="Daniel R."/>
        </authorList>
    </citation>
    <scope>NUCLEOTIDE SEQUENCE [LARGE SCALE GENOMIC DNA]</scope>
    <source>
        <strain evidence="7 8">BS-1</strain>
    </source>
</reference>
<comment type="subunit">
    <text evidence="4">Part of the 50S ribosomal subunit.</text>
</comment>
<evidence type="ECO:0000313" key="7">
    <source>
        <dbReference type="EMBL" id="TGJ76622.1"/>
    </source>
</evidence>
<dbReference type="GO" id="GO:0006412">
    <property type="term" value="P:translation"/>
    <property type="evidence" value="ECO:0007669"/>
    <property type="project" value="UniProtKB-UniRule"/>
</dbReference>
<gene>
    <name evidence="4 6 7" type="primary">rplM</name>
    <name evidence="7" type="ORF">CAGA_11640</name>
</gene>
<keyword evidence="8" id="KW-1185">Reference proteome</keyword>
<dbReference type="GO" id="GO:0017148">
    <property type="term" value="P:negative regulation of translation"/>
    <property type="evidence" value="ECO:0007669"/>
    <property type="project" value="TreeGrafter"/>
</dbReference>
<dbReference type="OrthoDB" id="9801330at2"/>
<dbReference type="PANTHER" id="PTHR11545:SF2">
    <property type="entry name" value="LARGE RIBOSOMAL SUBUNIT PROTEIN UL13M"/>
    <property type="match status" value="1"/>
</dbReference>
<dbReference type="EMBL" id="SRMQ01000004">
    <property type="protein sequence ID" value="TGJ76622.1"/>
    <property type="molecule type" value="Genomic_DNA"/>
</dbReference>
<keyword evidence="3 4" id="KW-0687">Ribonucleoprotein</keyword>
<keyword evidence="2 4" id="KW-0689">Ribosomal protein</keyword>
<comment type="caution">
    <text evidence="7">The sequence shown here is derived from an EMBL/GenBank/DDBJ whole genome shotgun (WGS) entry which is preliminary data.</text>
</comment>
<dbReference type="GO" id="GO:0022625">
    <property type="term" value="C:cytosolic large ribosomal subunit"/>
    <property type="evidence" value="ECO:0007669"/>
    <property type="project" value="TreeGrafter"/>
</dbReference>
<protein>
    <recommendedName>
        <fullName evidence="4">Large ribosomal subunit protein uL13</fullName>
    </recommendedName>
</protein>
<organism evidence="7 8">
    <name type="scientific">Caproiciproducens galactitolivorans</name>
    <dbReference type="NCBI Taxonomy" id="642589"/>
    <lineage>
        <taxon>Bacteria</taxon>
        <taxon>Bacillati</taxon>
        <taxon>Bacillota</taxon>
        <taxon>Clostridia</taxon>
        <taxon>Eubacteriales</taxon>
        <taxon>Acutalibacteraceae</taxon>
        <taxon>Caproiciproducens</taxon>
    </lineage>
</organism>
<dbReference type="CDD" id="cd00392">
    <property type="entry name" value="Ribosomal_L13"/>
    <property type="match status" value="1"/>
</dbReference>
<evidence type="ECO:0000313" key="8">
    <source>
        <dbReference type="Proteomes" id="UP000297714"/>
    </source>
</evidence>
<dbReference type="PANTHER" id="PTHR11545">
    <property type="entry name" value="RIBOSOMAL PROTEIN L13"/>
    <property type="match status" value="1"/>
</dbReference>
<evidence type="ECO:0000256" key="3">
    <source>
        <dbReference type="ARBA" id="ARBA00023274"/>
    </source>
</evidence>
<dbReference type="InterPro" id="IPR005822">
    <property type="entry name" value="Ribosomal_uL13"/>
</dbReference>
<dbReference type="Proteomes" id="UP000297714">
    <property type="component" value="Unassembled WGS sequence"/>
</dbReference>
<evidence type="ECO:0000256" key="2">
    <source>
        <dbReference type="ARBA" id="ARBA00022980"/>
    </source>
</evidence>
<dbReference type="SUPFAM" id="SSF52161">
    <property type="entry name" value="Ribosomal protein L13"/>
    <property type="match status" value="1"/>
</dbReference>
<comment type="function">
    <text evidence="4 6">This protein is one of the early assembly proteins of the 50S ribosomal subunit, although it is not seen to bind rRNA by itself. It is important during the early stages of 50S assembly.</text>
</comment>
<dbReference type="GO" id="GO:0003735">
    <property type="term" value="F:structural constituent of ribosome"/>
    <property type="evidence" value="ECO:0007669"/>
    <property type="project" value="InterPro"/>
</dbReference>
<dbReference type="PROSITE" id="PS00783">
    <property type="entry name" value="RIBOSOMAL_L13"/>
    <property type="match status" value="1"/>
</dbReference>
<evidence type="ECO:0000256" key="5">
    <source>
        <dbReference type="RuleBase" id="RU003877"/>
    </source>
</evidence>
<proteinExistence type="inferred from homology"/>
<comment type="similarity">
    <text evidence="1 4 5">Belongs to the universal ribosomal protein uL13 family.</text>
</comment>
<dbReference type="Gene3D" id="3.90.1180.10">
    <property type="entry name" value="Ribosomal protein L13"/>
    <property type="match status" value="1"/>
</dbReference>
<dbReference type="InterPro" id="IPR023563">
    <property type="entry name" value="Ribosomal_uL13_CS"/>
</dbReference>
<dbReference type="InterPro" id="IPR005823">
    <property type="entry name" value="Ribosomal_uL13_bac-type"/>
</dbReference>
<evidence type="ECO:0000256" key="6">
    <source>
        <dbReference type="RuleBase" id="RU003878"/>
    </source>
</evidence>
<dbReference type="InterPro" id="IPR036899">
    <property type="entry name" value="Ribosomal_uL13_sf"/>
</dbReference>
<dbReference type="Pfam" id="PF00572">
    <property type="entry name" value="Ribosomal_L13"/>
    <property type="match status" value="1"/>
</dbReference>
<name>A0A4Z0YID8_9FIRM</name>
<dbReference type="AlphaFoldDB" id="A0A4Z0YID8"/>
<accession>A0A4Z0YID8</accession>
<sequence>MSTYMPKAGEVERKWYVLDAAGKPLGRVAAQAAMLLRGKHKVTYAPHVDCGDHVIIINCKDAVLTGKKLEKKYYYHHTGYIGHLKAVRYDTLMDQKPCKAMELAVKGMIPNNTIGRAAMGRLRLFEGAEHKHAAQKPQVWDR</sequence>
<dbReference type="GO" id="GO:0003729">
    <property type="term" value="F:mRNA binding"/>
    <property type="evidence" value="ECO:0007669"/>
    <property type="project" value="TreeGrafter"/>
</dbReference>
<dbReference type="HAMAP" id="MF_01366">
    <property type="entry name" value="Ribosomal_uL13"/>
    <property type="match status" value="1"/>
</dbReference>
<dbReference type="RefSeq" id="WP_135658781.1">
    <property type="nucleotide sequence ID" value="NZ_JAJUFJ010000011.1"/>
</dbReference>
<evidence type="ECO:0000256" key="1">
    <source>
        <dbReference type="ARBA" id="ARBA00006227"/>
    </source>
</evidence>